<dbReference type="RefSeq" id="WP_246607977.1">
    <property type="nucleotide sequence ID" value="NZ_BOQN01000107.1"/>
</dbReference>
<accession>A0A920BPX5</accession>
<dbReference type="Gene3D" id="3.40.720.10">
    <property type="entry name" value="Alkaline Phosphatase, subunit A"/>
    <property type="match status" value="1"/>
</dbReference>
<dbReference type="EMBL" id="BOQN01000107">
    <property type="protein sequence ID" value="GIM96166.1"/>
    <property type="molecule type" value="Genomic_DNA"/>
</dbReference>
<reference evidence="3 4" key="1">
    <citation type="submission" date="2021-03" db="EMBL/GenBank/DDBJ databases">
        <title>Whole genome shotgun sequence of Actinoplanes toevensis NBRC 105298.</title>
        <authorList>
            <person name="Komaki H."/>
            <person name="Tamura T."/>
        </authorList>
    </citation>
    <scope>NUCLEOTIDE SEQUENCE [LARGE SCALE GENOMIC DNA]</scope>
    <source>
        <strain evidence="3 4">NBRC 105298</strain>
    </source>
</reference>
<gene>
    <name evidence="3" type="ORF">Ato02nite_079590</name>
</gene>
<feature type="transmembrane region" description="Helical" evidence="1">
    <location>
        <begin position="122"/>
        <end position="151"/>
    </location>
</feature>
<dbReference type="SUPFAM" id="SSF53649">
    <property type="entry name" value="Alkaline phosphatase-like"/>
    <property type="match status" value="1"/>
</dbReference>
<dbReference type="Pfam" id="PF00884">
    <property type="entry name" value="Sulfatase"/>
    <property type="match status" value="1"/>
</dbReference>
<feature type="transmembrane region" description="Helical" evidence="1">
    <location>
        <begin position="12"/>
        <end position="32"/>
    </location>
</feature>
<evidence type="ECO:0000259" key="2">
    <source>
        <dbReference type="Pfam" id="PF00884"/>
    </source>
</evidence>
<feature type="transmembrane region" description="Helical" evidence="1">
    <location>
        <begin position="163"/>
        <end position="182"/>
    </location>
</feature>
<feature type="domain" description="Sulfatase N-terminal" evidence="2">
    <location>
        <begin position="280"/>
        <end position="480"/>
    </location>
</feature>
<protein>
    <recommendedName>
        <fullName evidence="2">Sulfatase N-terminal domain-containing protein</fullName>
    </recommendedName>
</protein>
<keyword evidence="1" id="KW-0472">Membrane</keyword>
<comment type="caution">
    <text evidence="3">The sequence shown here is derived from an EMBL/GenBank/DDBJ whole genome shotgun (WGS) entry which is preliminary data.</text>
</comment>
<name>A0A920BPX5_9ACTN</name>
<feature type="transmembrane region" description="Helical" evidence="1">
    <location>
        <begin position="44"/>
        <end position="63"/>
    </location>
</feature>
<dbReference type="Proteomes" id="UP000677082">
    <property type="component" value="Unassembled WGS sequence"/>
</dbReference>
<sequence length="552" mass="60050">MPRISRRPLLRGTLTVAAAVLVYLALIVPDALGRTKAGTPIEGAFFRVPIEVIIGGAVLLALSPRWRRPVAVLFGLGLGVVAVLKVFNFGFRQTLGRRFDIVLDPPLLRDGYNALTETDGRLYANLAVAGAVLLIVAVLVACTLAVLRLTAVTARYTNPARRTLVGLTAVWLALALSGVTLFPNSPVASDTAADLLKNTVKSVPVALRDKREFAAQTENDPYHGVPPAELVSGLAGKNVVIGVVESYGRTALTNPAMTAIVNPVLDAGQKKLDAAGFAAKTGWLTSSTFGGGSWLAHASFQSGLWIDNQQRYRQLAASDRLTLTSTFHDAGWQTAGIEPGNTVAWPEASYYGYDTVYDSRNMGYKGTRYGWSRMPDQYTLDVFQKKVYGPRTKPVMAEITMTSSHEPWTAIPDMVDWDKIGDGSQFQANPLDRHELWDSAPNTRIQYAKSIGYSVDSLISWATKYGGKDLVLVMFGDHQPIPLVSGGTNASHDVPVTIIAHDPAVLDRIADWHWADGLRPAADTPIWRMDQFRDRFFTAFRSQGGVAMSAHR</sequence>
<evidence type="ECO:0000313" key="3">
    <source>
        <dbReference type="EMBL" id="GIM96166.1"/>
    </source>
</evidence>
<keyword evidence="1" id="KW-1133">Transmembrane helix</keyword>
<dbReference type="InterPro" id="IPR000917">
    <property type="entry name" value="Sulfatase_N"/>
</dbReference>
<dbReference type="InterPro" id="IPR017850">
    <property type="entry name" value="Alkaline_phosphatase_core_sf"/>
</dbReference>
<feature type="transmembrane region" description="Helical" evidence="1">
    <location>
        <begin position="70"/>
        <end position="91"/>
    </location>
</feature>
<dbReference type="AlphaFoldDB" id="A0A920BPX5"/>
<evidence type="ECO:0000256" key="1">
    <source>
        <dbReference type="SAM" id="Phobius"/>
    </source>
</evidence>
<keyword evidence="1" id="KW-0812">Transmembrane</keyword>
<keyword evidence="4" id="KW-1185">Reference proteome</keyword>
<dbReference type="InterPro" id="IPR006311">
    <property type="entry name" value="TAT_signal"/>
</dbReference>
<dbReference type="PROSITE" id="PS51318">
    <property type="entry name" value="TAT"/>
    <property type="match status" value="1"/>
</dbReference>
<organism evidence="3 4">
    <name type="scientific">Paractinoplanes toevensis</name>
    <dbReference type="NCBI Taxonomy" id="571911"/>
    <lineage>
        <taxon>Bacteria</taxon>
        <taxon>Bacillati</taxon>
        <taxon>Actinomycetota</taxon>
        <taxon>Actinomycetes</taxon>
        <taxon>Micromonosporales</taxon>
        <taxon>Micromonosporaceae</taxon>
        <taxon>Paractinoplanes</taxon>
    </lineage>
</organism>
<proteinExistence type="predicted"/>
<evidence type="ECO:0000313" key="4">
    <source>
        <dbReference type="Proteomes" id="UP000677082"/>
    </source>
</evidence>